<organism evidence="10 11">
    <name type="scientific">Methylorubrum aminovorans</name>
    <dbReference type="NCBI Taxonomy" id="269069"/>
    <lineage>
        <taxon>Bacteria</taxon>
        <taxon>Pseudomonadati</taxon>
        <taxon>Pseudomonadota</taxon>
        <taxon>Alphaproteobacteria</taxon>
        <taxon>Hyphomicrobiales</taxon>
        <taxon>Methylobacteriaceae</taxon>
        <taxon>Methylorubrum</taxon>
    </lineage>
</organism>
<dbReference type="Pfam" id="PF02254">
    <property type="entry name" value="TrkA_N"/>
    <property type="match status" value="1"/>
</dbReference>
<feature type="domain" description="RCK N-terminal" evidence="9">
    <location>
        <begin position="429"/>
        <end position="546"/>
    </location>
</feature>
<name>A0ABQ4UCC3_9HYPH</name>
<dbReference type="InterPro" id="IPR038770">
    <property type="entry name" value="Na+/solute_symporter_sf"/>
</dbReference>
<feature type="transmembrane region" description="Helical" evidence="8">
    <location>
        <begin position="148"/>
        <end position="172"/>
    </location>
</feature>
<evidence type="ECO:0000256" key="5">
    <source>
        <dbReference type="ARBA" id="ARBA00022989"/>
    </source>
</evidence>
<dbReference type="Pfam" id="PF00999">
    <property type="entry name" value="Na_H_Exchanger"/>
    <property type="match status" value="1"/>
</dbReference>
<comment type="caution">
    <text evidence="10">The sequence shown here is derived from an EMBL/GenBank/DDBJ whole genome shotgun (WGS) entry which is preliminary data.</text>
</comment>
<keyword evidence="6 8" id="KW-0472">Membrane</keyword>
<evidence type="ECO:0000259" key="9">
    <source>
        <dbReference type="PROSITE" id="PS51201"/>
    </source>
</evidence>
<feature type="region of interest" description="Disordered" evidence="7">
    <location>
        <begin position="574"/>
        <end position="604"/>
    </location>
</feature>
<evidence type="ECO:0000256" key="2">
    <source>
        <dbReference type="ARBA" id="ARBA00005551"/>
    </source>
</evidence>
<evidence type="ECO:0000256" key="3">
    <source>
        <dbReference type="ARBA" id="ARBA00022448"/>
    </source>
</evidence>
<feature type="transmembrane region" description="Helical" evidence="8">
    <location>
        <begin position="6"/>
        <end position="26"/>
    </location>
</feature>
<accession>A0ABQ4UCC3</accession>
<feature type="transmembrane region" description="Helical" evidence="8">
    <location>
        <begin position="33"/>
        <end position="51"/>
    </location>
</feature>
<dbReference type="PANTHER" id="PTHR42751">
    <property type="entry name" value="SODIUM/HYDROGEN EXCHANGER FAMILY/TRKA DOMAIN PROTEIN"/>
    <property type="match status" value="1"/>
</dbReference>
<dbReference type="Proteomes" id="UP001055039">
    <property type="component" value="Unassembled WGS sequence"/>
</dbReference>
<feature type="transmembrane region" description="Helical" evidence="8">
    <location>
        <begin position="192"/>
        <end position="213"/>
    </location>
</feature>
<feature type="transmembrane region" description="Helical" evidence="8">
    <location>
        <begin position="63"/>
        <end position="84"/>
    </location>
</feature>
<protein>
    <submittedName>
        <fullName evidence="10">Cation/proton antiporter YbaL</fullName>
    </submittedName>
</protein>
<evidence type="ECO:0000313" key="11">
    <source>
        <dbReference type="Proteomes" id="UP001055039"/>
    </source>
</evidence>
<evidence type="ECO:0000256" key="7">
    <source>
        <dbReference type="SAM" id="MobiDB-lite"/>
    </source>
</evidence>
<keyword evidence="3" id="KW-0813">Transport</keyword>
<sequence>MQHATELISIIALGLVCAFIGGMLAQRIRLPPLVGYLVAGIAIGPFTPGFVGDPALASQLAELGVILLMFGVGLHFSIGDLLAVRTIALPGAIVQIGVATAMGAGLAWGFGWGAGAGLVFGLALSVASTVVLLRALEGRGLLDTDKGRIAVGWLIVEDLAMVVALVLLPAVAPALGGEAAGMVGHHAAPDHGLWVTLGLTLAKVGVFIAVMLIGGRRVVPYLLGLAARTGSRELFTLAVLASAVGIAYASSELFGVSFALGAFFAGMVLAESDLSHQAAADSLPLQDAFAVLFFVSVGMLFDPGIVLREPLAILGVVGVIVLGKSLAAIAIVLAFGHPVGTALTIAASLAQIGEFSFILAGLGISLKLLPPEGRDLILGGALLSITLNPLFFGLADRVSRWLGERPDLRRRFERGAAAPLPVRAASALSGHAVIIGYGRVGSAIGKALQDWNLPFVVVERDRRRVEELRSQGVPAVFGDATAPGILDAADIGSARLVVVATPDPHQARRLLTKARAANPGIDSVVRTHSDSERRRLEEDGVGLVLMAERELALGMMTYALRSLGVREGEARLFVDSSRSESQETPLAEPDQPVPELRQRRDEPE</sequence>
<keyword evidence="4 8" id="KW-0812">Transmembrane</keyword>
<comment type="similarity">
    <text evidence="2">Belongs to the monovalent cation:proton antiporter 2 (CPA2) transporter (TC 2.A.37) family.</text>
</comment>
<dbReference type="Gene3D" id="3.40.50.720">
    <property type="entry name" value="NAD(P)-binding Rossmann-like Domain"/>
    <property type="match status" value="1"/>
</dbReference>
<evidence type="ECO:0000256" key="8">
    <source>
        <dbReference type="SAM" id="Phobius"/>
    </source>
</evidence>
<feature type="transmembrane region" description="Helical" evidence="8">
    <location>
        <begin position="116"/>
        <end position="136"/>
    </location>
</feature>
<evidence type="ECO:0000256" key="4">
    <source>
        <dbReference type="ARBA" id="ARBA00022692"/>
    </source>
</evidence>
<dbReference type="RefSeq" id="WP_238222847.1">
    <property type="nucleotide sequence ID" value="NZ_BAAADH010000008.1"/>
</dbReference>
<dbReference type="Gene3D" id="1.20.1530.20">
    <property type="match status" value="1"/>
</dbReference>
<dbReference type="NCBIfam" id="NF007950">
    <property type="entry name" value="PRK10669.1"/>
    <property type="match status" value="1"/>
</dbReference>
<dbReference type="PROSITE" id="PS51201">
    <property type="entry name" value="RCK_N"/>
    <property type="match status" value="1"/>
</dbReference>
<feature type="transmembrane region" description="Helical" evidence="8">
    <location>
        <begin position="234"/>
        <end position="250"/>
    </location>
</feature>
<reference evidence="10" key="2">
    <citation type="submission" date="2021-08" db="EMBL/GenBank/DDBJ databases">
        <authorList>
            <person name="Tani A."/>
            <person name="Ola A."/>
            <person name="Ogura Y."/>
            <person name="Katsura K."/>
            <person name="Hayashi T."/>
        </authorList>
    </citation>
    <scope>NUCLEOTIDE SEQUENCE</scope>
    <source>
        <strain evidence="10">NBRC 15686</strain>
    </source>
</reference>
<gene>
    <name evidence="10" type="primary">ybaL</name>
    <name evidence="10" type="ORF">LNAOJCKE_1008</name>
</gene>
<feature type="transmembrane region" description="Helical" evidence="8">
    <location>
        <begin position="288"/>
        <end position="306"/>
    </location>
</feature>
<feature type="transmembrane region" description="Helical" evidence="8">
    <location>
        <begin position="91"/>
        <end position="110"/>
    </location>
</feature>
<evidence type="ECO:0000256" key="6">
    <source>
        <dbReference type="ARBA" id="ARBA00023136"/>
    </source>
</evidence>
<feature type="transmembrane region" description="Helical" evidence="8">
    <location>
        <begin position="312"/>
        <end position="335"/>
    </location>
</feature>
<evidence type="ECO:0000313" key="10">
    <source>
        <dbReference type="EMBL" id="GJE63810.1"/>
    </source>
</evidence>
<keyword evidence="5 8" id="KW-1133">Transmembrane helix</keyword>
<keyword evidence="11" id="KW-1185">Reference proteome</keyword>
<dbReference type="InterPro" id="IPR003148">
    <property type="entry name" value="RCK_N"/>
</dbReference>
<proteinExistence type="inferred from homology"/>
<evidence type="ECO:0000256" key="1">
    <source>
        <dbReference type="ARBA" id="ARBA00004141"/>
    </source>
</evidence>
<feature type="transmembrane region" description="Helical" evidence="8">
    <location>
        <begin position="342"/>
        <end position="364"/>
    </location>
</feature>
<dbReference type="InterPro" id="IPR036291">
    <property type="entry name" value="NAD(P)-bd_dom_sf"/>
</dbReference>
<dbReference type="SUPFAM" id="SSF51735">
    <property type="entry name" value="NAD(P)-binding Rossmann-fold domains"/>
    <property type="match status" value="1"/>
</dbReference>
<comment type="subcellular location">
    <subcellularLocation>
        <location evidence="1">Membrane</location>
        <topology evidence="1">Multi-pass membrane protein</topology>
    </subcellularLocation>
</comment>
<feature type="transmembrane region" description="Helical" evidence="8">
    <location>
        <begin position="376"/>
        <end position="395"/>
    </location>
</feature>
<dbReference type="InterPro" id="IPR006153">
    <property type="entry name" value="Cation/H_exchanger_TM"/>
</dbReference>
<reference evidence="10" key="1">
    <citation type="journal article" date="2021" name="Front. Microbiol.">
        <title>Comprehensive Comparative Genomics and Phenotyping of Methylobacterium Species.</title>
        <authorList>
            <person name="Alessa O."/>
            <person name="Ogura Y."/>
            <person name="Fujitani Y."/>
            <person name="Takami H."/>
            <person name="Hayashi T."/>
            <person name="Sahin N."/>
            <person name="Tani A."/>
        </authorList>
    </citation>
    <scope>NUCLEOTIDE SEQUENCE</scope>
    <source>
        <strain evidence="10">NBRC 15686</strain>
    </source>
</reference>
<dbReference type="EMBL" id="BPRC01000001">
    <property type="protein sequence ID" value="GJE63810.1"/>
    <property type="molecule type" value="Genomic_DNA"/>
</dbReference>
<dbReference type="PANTHER" id="PTHR42751:SF1">
    <property type="entry name" value="CATION_PROTON ANTIPORTER YBAL-RELATED"/>
    <property type="match status" value="1"/>
</dbReference>